<keyword evidence="2" id="KW-0678">Repressor</keyword>
<evidence type="ECO:0000256" key="4">
    <source>
        <dbReference type="ARBA" id="ARBA00023015"/>
    </source>
</evidence>
<dbReference type="InterPro" id="IPR036390">
    <property type="entry name" value="WH_DNA-bd_sf"/>
</dbReference>
<keyword evidence="6" id="KW-0804">Transcription</keyword>
<dbReference type="RefSeq" id="WP_175187613.1">
    <property type="nucleotide sequence ID" value="NZ_JABVZQ010000013.1"/>
</dbReference>
<dbReference type="Pfam" id="PF01475">
    <property type="entry name" value="FUR"/>
    <property type="match status" value="1"/>
</dbReference>
<dbReference type="Proteomes" id="UP000619838">
    <property type="component" value="Unassembled WGS sequence"/>
</dbReference>
<dbReference type="InterPro" id="IPR036388">
    <property type="entry name" value="WH-like_DNA-bd_sf"/>
</dbReference>
<keyword evidence="5" id="KW-0238">DNA-binding</keyword>
<evidence type="ECO:0000256" key="3">
    <source>
        <dbReference type="ARBA" id="ARBA00022833"/>
    </source>
</evidence>
<reference evidence="7 8" key="1">
    <citation type="journal article" date="2020" name="Microorganisms">
        <title>Simultaneous Genome Sequencing of Prosthecochloris ethylica and Desulfuromonas acetoxidans within a Syntrophic Mixture Reveals Unique Pili and Protein Interactions.</title>
        <authorList>
            <person name="Kyndt J.A."/>
            <person name="Van Beeumen J.J."/>
            <person name="Meyer T.E."/>
        </authorList>
    </citation>
    <scope>NUCLEOTIDE SEQUENCE [LARGE SCALE GENOMIC DNA]</scope>
    <source>
        <strain evidence="7 8">N3</strain>
    </source>
</reference>
<keyword evidence="4" id="KW-0805">Transcription regulation</keyword>
<evidence type="ECO:0000256" key="5">
    <source>
        <dbReference type="ARBA" id="ARBA00023125"/>
    </source>
</evidence>
<gene>
    <name evidence="7" type="ORF">INT08_08620</name>
</gene>
<dbReference type="Gene3D" id="1.10.10.10">
    <property type="entry name" value="Winged helix-like DNA-binding domain superfamily/Winged helix DNA-binding domain"/>
    <property type="match status" value="1"/>
</dbReference>
<accession>A0ABR9XTK1</accession>
<dbReference type="InterPro" id="IPR002481">
    <property type="entry name" value="FUR"/>
</dbReference>
<evidence type="ECO:0000256" key="2">
    <source>
        <dbReference type="ARBA" id="ARBA00022491"/>
    </source>
</evidence>
<protein>
    <submittedName>
        <fullName evidence="7">Transcriptional repressor</fullName>
    </submittedName>
</protein>
<comment type="caution">
    <text evidence="7">The sequence shown here is derived from an EMBL/GenBank/DDBJ whole genome shotgun (WGS) entry which is preliminary data.</text>
</comment>
<dbReference type="EMBL" id="JADGII010000014">
    <property type="protein sequence ID" value="MBF0637232.1"/>
    <property type="molecule type" value="Genomic_DNA"/>
</dbReference>
<dbReference type="PANTHER" id="PTHR33202:SF8">
    <property type="entry name" value="PEROXIDE-RESPONSIVE REPRESSOR PERR"/>
    <property type="match status" value="1"/>
</dbReference>
<dbReference type="Gene3D" id="3.30.1490.190">
    <property type="match status" value="1"/>
</dbReference>
<dbReference type="PANTHER" id="PTHR33202">
    <property type="entry name" value="ZINC UPTAKE REGULATION PROTEIN"/>
    <property type="match status" value="1"/>
</dbReference>
<name>A0ABR9XTK1_9CHLB</name>
<evidence type="ECO:0000313" key="7">
    <source>
        <dbReference type="EMBL" id="MBF0637232.1"/>
    </source>
</evidence>
<comment type="similarity">
    <text evidence="1">Belongs to the Fur family.</text>
</comment>
<evidence type="ECO:0000256" key="6">
    <source>
        <dbReference type="ARBA" id="ARBA00023163"/>
    </source>
</evidence>
<keyword evidence="3" id="KW-0862">Zinc</keyword>
<proteinExistence type="inferred from homology"/>
<evidence type="ECO:0000313" key="8">
    <source>
        <dbReference type="Proteomes" id="UP000619838"/>
    </source>
</evidence>
<evidence type="ECO:0000256" key="1">
    <source>
        <dbReference type="ARBA" id="ARBA00007957"/>
    </source>
</evidence>
<sequence>MHEQTIQDPVSAFVGRCREHGLKVTPQRLAIYKALLKLQVHPSADAVYRKVAEEYPTISFDTVNRTLLTFADIGVVETVESHSGVRRYETDLAPHHHLHCVKCGEIIDFCDSGLDEVEVPARIREEYHVLGKRVVIRGICPKCAAKDALEKEKSGSVENRKTATP</sequence>
<dbReference type="InterPro" id="IPR043135">
    <property type="entry name" value="Fur_C"/>
</dbReference>
<dbReference type="SUPFAM" id="SSF46785">
    <property type="entry name" value="Winged helix' DNA-binding domain"/>
    <property type="match status" value="1"/>
</dbReference>
<dbReference type="CDD" id="cd07153">
    <property type="entry name" value="Fur_like"/>
    <property type="match status" value="1"/>
</dbReference>
<keyword evidence="8" id="KW-1185">Reference proteome</keyword>
<organism evidence="7 8">
    <name type="scientific">Prosthecochloris ethylica</name>
    <dbReference type="NCBI Taxonomy" id="2743976"/>
    <lineage>
        <taxon>Bacteria</taxon>
        <taxon>Pseudomonadati</taxon>
        <taxon>Chlorobiota</taxon>
        <taxon>Chlorobiia</taxon>
        <taxon>Chlorobiales</taxon>
        <taxon>Chlorobiaceae</taxon>
        <taxon>Prosthecochloris</taxon>
    </lineage>
</organism>